<accession>E4X8P1</accession>
<evidence type="ECO:0008006" key="4">
    <source>
        <dbReference type="Google" id="ProtNLM"/>
    </source>
</evidence>
<feature type="coiled-coil region" evidence="1">
    <location>
        <begin position="82"/>
        <end position="116"/>
    </location>
</feature>
<evidence type="ECO:0000313" key="2">
    <source>
        <dbReference type="EMBL" id="CBY08234.1"/>
    </source>
</evidence>
<protein>
    <recommendedName>
        <fullName evidence="4">J domain-containing protein</fullName>
    </recommendedName>
</protein>
<name>E4X8P1_OIKDI</name>
<dbReference type="AlphaFoldDB" id="E4X8P1"/>
<dbReference type="SUPFAM" id="SSF46565">
    <property type="entry name" value="Chaperone J-domain"/>
    <property type="match status" value="1"/>
</dbReference>
<gene>
    <name evidence="2" type="ORF">GSOID_T00004248001</name>
</gene>
<evidence type="ECO:0000256" key="1">
    <source>
        <dbReference type="SAM" id="Coils"/>
    </source>
</evidence>
<organism evidence="2 3">
    <name type="scientific">Oikopleura dioica</name>
    <name type="common">Tunicate</name>
    <dbReference type="NCBI Taxonomy" id="34765"/>
    <lineage>
        <taxon>Eukaryota</taxon>
        <taxon>Metazoa</taxon>
        <taxon>Chordata</taxon>
        <taxon>Tunicata</taxon>
        <taxon>Appendicularia</taxon>
        <taxon>Copelata</taxon>
        <taxon>Oikopleuridae</taxon>
        <taxon>Oikopleura</taxon>
    </lineage>
</organism>
<dbReference type="Proteomes" id="UP000001307">
    <property type="component" value="Unassembled WGS sequence"/>
</dbReference>
<sequence>MYSARLASFVGHLPNFFHLTRLPPSRAFDLISNSGHDLYSALGVDSQVSNRDLEKHFQEANAKLQVAYTILSNPDERRVYDRDRAQRREQRLHDENIILKAELKKLKEQHQNKELM</sequence>
<keyword evidence="3" id="KW-1185">Reference proteome</keyword>
<keyword evidence="1" id="KW-0175">Coiled coil</keyword>
<dbReference type="InParanoid" id="E4X8P1"/>
<dbReference type="InterPro" id="IPR036869">
    <property type="entry name" value="J_dom_sf"/>
</dbReference>
<proteinExistence type="predicted"/>
<evidence type="ECO:0000313" key="3">
    <source>
        <dbReference type="Proteomes" id="UP000001307"/>
    </source>
</evidence>
<dbReference type="EMBL" id="FN653029">
    <property type="protein sequence ID" value="CBY08234.1"/>
    <property type="molecule type" value="Genomic_DNA"/>
</dbReference>
<reference evidence="2 3" key="1">
    <citation type="journal article" date="2010" name="Science">
        <title>Plasticity of animal genome architecture unmasked by rapid evolution of a pelagic tunicate.</title>
        <authorList>
            <person name="Denoeud F."/>
            <person name="Henriet S."/>
            <person name="Mungpakdee S."/>
            <person name="Aury J.M."/>
            <person name="Da Silva C."/>
            <person name="Brinkmann H."/>
            <person name="Mikhaleva J."/>
            <person name="Olsen L.C."/>
            <person name="Jubin C."/>
            <person name="Canestro C."/>
            <person name="Bouquet J.M."/>
            <person name="Danks G."/>
            <person name="Poulain J."/>
            <person name="Campsteijn C."/>
            <person name="Adamski M."/>
            <person name="Cross I."/>
            <person name="Yadetie F."/>
            <person name="Muffato M."/>
            <person name="Louis A."/>
            <person name="Butcher S."/>
            <person name="Tsagkogeorga G."/>
            <person name="Konrad A."/>
            <person name="Singh S."/>
            <person name="Jensen M.F."/>
            <person name="Cong E.H."/>
            <person name="Eikeseth-Otteraa H."/>
            <person name="Noel B."/>
            <person name="Anthouard V."/>
            <person name="Porcel B.M."/>
            <person name="Kachouri-Lafond R."/>
            <person name="Nishino A."/>
            <person name="Ugolini M."/>
            <person name="Chourrout P."/>
            <person name="Nishida H."/>
            <person name="Aasland R."/>
            <person name="Huzurbazar S."/>
            <person name="Westhof E."/>
            <person name="Delsuc F."/>
            <person name="Lehrach H."/>
            <person name="Reinhardt R."/>
            <person name="Weissenbach J."/>
            <person name="Roy S.W."/>
            <person name="Artiguenave F."/>
            <person name="Postlethwait J.H."/>
            <person name="Manak J.R."/>
            <person name="Thompson E.M."/>
            <person name="Jaillon O."/>
            <person name="Du Pasquier L."/>
            <person name="Boudinot P."/>
            <person name="Liberles D.A."/>
            <person name="Volff J.N."/>
            <person name="Philippe H."/>
            <person name="Lenhard B."/>
            <person name="Roest Crollius H."/>
            <person name="Wincker P."/>
            <person name="Chourrout D."/>
        </authorList>
    </citation>
    <scope>NUCLEOTIDE SEQUENCE [LARGE SCALE GENOMIC DNA]</scope>
</reference>